<organism evidence="2 3">
    <name type="scientific">Suillus luteus UH-Slu-Lm8-n1</name>
    <dbReference type="NCBI Taxonomy" id="930992"/>
    <lineage>
        <taxon>Eukaryota</taxon>
        <taxon>Fungi</taxon>
        <taxon>Dikarya</taxon>
        <taxon>Basidiomycota</taxon>
        <taxon>Agaricomycotina</taxon>
        <taxon>Agaricomycetes</taxon>
        <taxon>Agaricomycetidae</taxon>
        <taxon>Boletales</taxon>
        <taxon>Suillineae</taxon>
        <taxon>Suillaceae</taxon>
        <taxon>Suillus</taxon>
    </lineage>
</organism>
<dbReference type="InterPro" id="IPR008271">
    <property type="entry name" value="Ser/Thr_kinase_AS"/>
</dbReference>
<dbReference type="AlphaFoldDB" id="A0A0C9Z6Y2"/>
<evidence type="ECO:0000313" key="3">
    <source>
        <dbReference type="Proteomes" id="UP000054485"/>
    </source>
</evidence>
<accession>A0A0C9Z6Y2</accession>
<dbReference type="HOGENOM" id="CLU_2514161_0_0_1"/>
<dbReference type="InterPro" id="IPR011009">
    <property type="entry name" value="Kinase-like_dom_sf"/>
</dbReference>
<reference evidence="2 3" key="1">
    <citation type="submission" date="2014-04" db="EMBL/GenBank/DDBJ databases">
        <authorList>
            <consortium name="DOE Joint Genome Institute"/>
            <person name="Kuo A."/>
            <person name="Ruytinx J."/>
            <person name="Rineau F."/>
            <person name="Colpaert J."/>
            <person name="Kohler A."/>
            <person name="Nagy L.G."/>
            <person name="Floudas D."/>
            <person name="Copeland A."/>
            <person name="Barry K.W."/>
            <person name="Cichocki N."/>
            <person name="Veneault-Fourrey C."/>
            <person name="LaButti K."/>
            <person name="Lindquist E.A."/>
            <person name="Lipzen A."/>
            <person name="Lundell T."/>
            <person name="Morin E."/>
            <person name="Murat C."/>
            <person name="Sun H."/>
            <person name="Tunlid A."/>
            <person name="Henrissat B."/>
            <person name="Grigoriev I.V."/>
            <person name="Hibbett D.S."/>
            <person name="Martin F."/>
            <person name="Nordberg H.P."/>
            <person name="Cantor M.N."/>
            <person name="Hua S.X."/>
        </authorList>
    </citation>
    <scope>NUCLEOTIDE SEQUENCE [LARGE SCALE GENOMIC DNA]</scope>
    <source>
        <strain evidence="2 3">UH-Slu-Lm8-n1</strain>
    </source>
</reference>
<gene>
    <name evidence="2" type="ORF">CY34DRAFT_813732</name>
</gene>
<dbReference type="GO" id="GO:0004672">
    <property type="term" value="F:protein kinase activity"/>
    <property type="evidence" value="ECO:0007669"/>
    <property type="project" value="InterPro"/>
</dbReference>
<dbReference type="InParanoid" id="A0A0C9Z6Y2"/>
<dbReference type="PROSITE" id="PS50011">
    <property type="entry name" value="PROTEIN_KINASE_DOM"/>
    <property type="match status" value="1"/>
</dbReference>
<dbReference type="PROSITE" id="PS00108">
    <property type="entry name" value="PROTEIN_KINASE_ST"/>
    <property type="match status" value="1"/>
</dbReference>
<dbReference type="SUPFAM" id="SSF56112">
    <property type="entry name" value="Protein kinase-like (PK-like)"/>
    <property type="match status" value="1"/>
</dbReference>
<reference evidence="3" key="2">
    <citation type="submission" date="2015-01" db="EMBL/GenBank/DDBJ databases">
        <title>Evolutionary Origins and Diversification of the Mycorrhizal Mutualists.</title>
        <authorList>
            <consortium name="DOE Joint Genome Institute"/>
            <consortium name="Mycorrhizal Genomics Consortium"/>
            <person name="Kohler A."/>
            <person name="Kuo A."/>
            <person name="Nagy L.G."/>
            <person name="Floudas D."/>
            <person name="Copeland A."/>
            <person name="Barry K.W."/>
            <person name="Cichocki N."/>
            <person name="Veneault-Fourrey C."/>
            <person name="LaButti K."/>
            <person name="Lindquist E.A."/>
            <person name="Lipzen A."/>
            <person name="Lundell T."/>
            <person name="Morin E."/>
            <person name="Murat C."/>
            <person name="Riley R."/>
            <person name="Ohm R."/>
            <person name="Sun H."/>
            <person name="Tunlid A."/>
            <person name="Henrissat B."/>
            <person name="Grigoriev I.V."/>
            <person name="Hibbett D.S."/>
            <person name="Martin F."/>
        </authorList>
    </citation>
    <scope>NUCLEOTIDE SEQUENCE [LARGE SCALE GENOMIC DNA]</scope>
    <source>
        <strain evidence="3">UH-Slu-Lm8-n1</strain>
    </source>
</reference>
<dbReference type="InterPro" id="IPR000719">
    <property type="entry name" value="Prot_kinase_dom"/>
</dbReference>
<dbReference type="GO" id="GO:0005524">
    <property type="term" value="F:ATP binding"/>
    <property type="evidence" value="ECO:0007669"/>
    <property type="project" value="InterPro"/>
</dbReference>
<dbReference type="EMBL" id="KN835976">
    <property type="protein sequence ID" value="KIK33295.1"/>
    <property type="molecule type" value="Genomic_DNA"/>
</dbReference>
<name>A0A0C9Z6Y2_9AGAM</name>
<dbReference type="Gene3D" id="1.10.510.10">
    <property type="entry name" value="Transferase(Phosphotransferase) domain 1"/>
    <property type="match status" value="1"/>
</dbReference>
<keyword evidence="3" id="KW-1185">Reference proteome</keyword>
<dbReference type="Proteomes" id="UP000054485">
    <property type="component" value="Unassembled WGS sequence"/>
</dbReference>
<evidence type="ECO:0000259" key="1">
    <source>
        <dbReference type="PROSITE" id="PS50011"/>
    </source>
</evidence>
<sequence length="85" mass="10023">MKLVHLIHHDIKPNNTLLCPTDHQNIRLIEFDIACRCLHPGTDPGRSRNTFRRFHRRRIYLASEVWLLVKLSLQLDTEQIAQGQL</sequence>
<proteinExistence type="predicted"/>
<protein>
    <recommendedName>
        <fullName evidence="1">Protein kinase domain-containing protein</fullName>
    </recommendedName>
</protein>
<feature type="domain" description="Protein kinase" evidence="1">
    <location>
        <begin position="1"/>
        <end position="85"/>
    </location>
</feature>
<evidence type="ECO:0000313" key="2">
    <source>
        <dbReference type="EMBL" id="KIK33295.1"/>
    </source>
</evidence>